<reference evidence="2 3" key="1">
    <citation type="submission" date="2018-10" db="EMBL/GenBank/DDBJ databases">
        <title>A high-quality apple genome assembly.</title>
        <authorList>
            <person name="Hu J."/>
        </authorList>
    </citation>
    <scope>NUCLEOTIDE SEQUENCE [LARGE SCALE GENOMIC DNA]</scope>
    <source>
        <strain evidence="3">cv. HFTH1</strain>
        <tissue evidence="2">Young leaf</tissue>
    </source>
</reference>
<evidence type="ECO:0008006" key="4">
    <source>
        <dbReference type="Google" id="ProtNLM"/>
    </source>
</evidence>
<dbReference type="PANTHER" id="PTHR31460:SF0">
    <property type="entry name" value="CALCIUM-DEPENDENT PHOSPHOTRIESTERASE SUPERFAMILY PROTEIN-RELATED"/>
    <property type="match status" value="1"/>
</dbReference>
<sequence length="269" mass="29612">MNERSESIVRRLRRDGKDERERDCESEIGASWKGQSFSTDWRPVSLPFPAEDVAVDAEGNAYVTDCTASKIWKVGADGKLLSTIRSPLFRAKDGKLLKIDLAKGEEVKLIEAAGGPLTFGDGRQKTKKKSRSAEEKKNVLSLEEKKNHNRALLSPTKLVVAGSPSGRLVESSDGWETASVVAKFSGTKHRLATAATMKTHESWTHRSSTTAIVFICRLDVVYGVIVCFVPEVVYFNRITSAQSSSMCRISWFIKAGKSRAEAATMLIVV</sequence>
<dbReference type="SUPFAM" id="SSF63829">
    <property type="entry name" value="Calcium-dependent phosphotriesterase"/>
    <property type="match status" value="1"/>
</dbReference>
<evidence type="ECO:0000313" key="2">
    <source>
        <dbReference type="EMBL" id="RXH84423.1"/>
    </source>
</evidence>
<organism evidence="2 3">
    <name type="scientific">Malus domestica</name>
    <name type="common">Apple</name>
    <name type="synonym">Pyrus malus</name>
    <dbReference type="NCBI Taxonomy" id="3750"/>
    <lineage>
        <taxon>Eukaryota</taxon>
        <taxon>Viridiplantae</taxon>
        <taxon>Streptophyta</taxon>
        <taxon>Embryophyta</taxon>
        <taxon>Tracheophyta</taxon>
        <taxon>Spermatophyta</taxon>
        <taxon>Magnoliopsida</taxon>
        <taxon>eudicotyledons</taxon>
        <taxon>Gunneridae</taxon>
        <taxon>Pentapetalae</taxon>
        <taxon>rosids</taxon>
        <taxon>fabids</taxon>
        <taxon>Rosales</taxon>
        <taxon>Rosaceae</taxon>
        <taxon>Amygdaloideae</taxon>
        <taxon>Maleae</taxon>
        <taxon>Malus</taxon>
    </lineage>
</organism>
<evidence type="ECO:0000256" key="1">
    <source>
        <dbReference type="SAM" id="MobiDB-lite"/>
    </source>
</evidence>
<feature type="region of interest" description="Disordered" evidence="1">
    <location>
        <begin position="120"/>
        <end position="139"/>
    </location>
</feature>
<keyword evidence="3" id="KW-1185">Reference proteome</keyword>
<feature type="region of interest" description="Disordered" evidence="1">
    <location>
        <begin position="1"/>
        <end position="26"/>
    </location>
</feature>
<dbReference type="EMBL" id="RDQH01000337">
    <property type="protein sequence ID" value="RXH84423.1"/>
    <property type="molecule type" value="Genomic_DNA"/>
</dbReference>
<dbReference type="InterPro" id="IPR053224">
    <property type="entry name" value="Sensory_adhesion_molecule"/>
</dbReference>
<dbReference type="GO" id="GO:0005783">
    <property type="term" value="C:endoplasmic reticulum"/>
    <property type="evidence" value="ECO:0007669"/>
    <property type="project" value="TreeGrafter"/>
</dbReference>
<evidence type="ECO:0000313" key="3">
    <source>
        <dbReference type="Proteomes" id="UP000290289"/>
    </source>
</evidence>
<protein>
    <recommendedName>
        <fullName evidence="4">SMP-30/Gluconolactonase/LRE-like region domain-containing protein</fullName>
    </recommendedName>
</protein>
<gene>
    <name evidence="2" type="ORF">DVH24_027322</name>
</gene>
<feature type="compositionally biased region" description="Basic and acidic residues" evidence="1">
    <location>
        <begin position="1"/>
        <end position="25"/>
    </location>
</feature>
<accession>A0A498ISY1</accession>
<dbReference type="Proteomes" id="UP000290289">
    <property type="component" value="Chromosome 11"/>
</dbReference>
<dbReference type="PANTHER" id="PTHR31460">
    <property type="match status" value="1"/>
</dbReference>
<comment type="caution">
    <text evidence="2">The sequence shown here is derived from an EMBL/GenBank/DDBJ whole genome shotgun (WGS) entry which is preliminary data.</text>
</comment>
<dbReference type="AlphaFoldDB" id="A0A498ISY1"/>
<proteinExistence type="predicted"/>
<name>A0A498ISY1_MALDO</name>